<evidence type="ECO:0000313" key="3">
    <source>
        <dbReference type="Proteomes" id="UP000298663"/>
    </source>
</evidence>
<reference evidence="2 3" key="2">
    <citation type="journal article" date="2019" name="G3 (Bethesda)">
        <title>Hybrid Assembly of the Genome of the Entomopathogenic Nematode Steinernema carpocapsae Identifies the X-Chromosome.</title>
        <authorList>
            <person name="Serra L."/>
            <person name="Macchietto M."/>
            <person name="Macias-Munoz A."/>
            <person name="McGill C.J."/>
            <person name="Rodriguez I.M."/>
            <person name="Rodriguez B."/>
            <person name="Murad R."/>
            <person name="Mortazavi A."/>
        </authorList>
    </citation>
    <scope>NUCLEOTIDE SEQUENCE [LARGE SCALE GENOMIC DNA]</scope>
    <source>
        <strain evidence="2 3">ALL</strain>
    </source>
</reference>
<sequence>MRSLVFPLSDAFEAVSAEEIQLFENRKRIIHNANESRTGDEDRGTEDSGESDMESDSEHEKAKFATFTTKTQKPKKAQPFPGIEPLTFRLPVQPTTHYQINILVKGSILLTP</sequence>
<dbReference type="EMBL" id="AZBU02000004">
    <property type="protein sequence ID" value="TKR82239.1"/>
    <property type="molecule type" value="Genomic_DNA"/>
</dbReference>
<comment type="caution">
    <text evidence="2">The sequence shown here is derived from an EMBL/GenBank/DDBJ whole genome shotgun (WGS) entry which is preliminary data.</text>
</comment>
<proteinExistence type="predicted"/>
<feature type="region of interest" description="Disordered" evidence="1">
    <location>
        <begin position="26"/>
        <end position="83"/>
    </location>
</feature>
<name>A0A4U5NGN7_STECR</name>
<accession>A0A4U5NGN7</accession>
<protein>
    <submittedName>
        <fullName evidence="2">Uncharacterized protein</fullName>
    </submittedName>
</protein>
<reference evidence="2 3" key="1">
    <citation type="journal article" date="2015" name="Genome Biol.">
        <title>Comparative genomics of Steinernema reveals deeply conserved gene regulatory networks.</title>
        <authorList>
            <person name="Dillman A.R."/>
            <person name="Macchietto M."/>
            <person name="Porter C.F."/>
            <person name="Rogers A."/>
            <person name="Williams B."/>
            <person name="Antoshechkin I."/>
            <person name="Lee M.M."/>
            <person name="Goodwin Z."/>
            <person name="Lu X."/>
            <person name="Lewis E.E."/>
            <person name="Goodrich-Blair H."/>
            <person name="Stock S.P."/>
            <person name="Adams B.J."/>
            <person name="Sternberg P.W."/>
            <person name="Mortazavi A."/>
        </authorList>
    </citation>
    <scope>NUCLEOTIDE SEQUENCE [LARGE SCALE GENOMIC DNA]</scope>
    <source>
        <strain evidence="2 3">ALL</strain>
    </source>
</reference>
<gene>
    <name evidence="2" type="ORF">L596_015990</name>
</gene>
<dbReference type="AlphaFoldDB" id="A0A4U5NGN7"/>
<keyword evidence="3" id="KW-1185">Reference proteome</keyword>
<feature type="compositionally biased region" description="Basic and acidic residues" evidence="1">
    <location>
        <begin position="37"/>
        <end position="46"/>
    </location>
</feature>
<evidence type="ECO:0000256" key="1">
    <source>
        <dbReference type="SAM" id="MobiDB-lite"/>
    </source>
</evidence>
<organism evidence="2 3">
    <name type="scientific">Steinernema carpocapsae</name>
    <name type="common">Entomopathogenic nematode</name>
    <dbReference type="NCBI Taxonomy" id="34508"/>
    <lineage>
        <taxon>Eukaryota</taxon>
        <taxon>Metazoa</taxon>
        <taxon>Ecdysozoa</taxon>
        <taxon>Nematoda</taxon>
        <taxon>Chromadorea</taxon>
        <taxon>Rhabditida</taxon>
        <taxon>Tylenchina</taxon>
        <taxon>Panagrolaimomorpha</taxon>
        <taxon>Strongyloidoidea</taxon>
        <taxon>Steinernematidae</taxon>
        <taxon>Steinernema</taxon>
    </lineage>
</organism>
<dbReference type="Proteomes" id="UP000298663">
    <property type="component" value="Unassembled WGS sequence"/>
</dbReference>
<feature type="compositionally biased region" description="Low complexity" evidence="1">
    <location>
        <begin position="64"/>
        <end position="81"/>
    </location>
</feature>
<evidence type="ECO:0000313" key="2">
    <source>
        <dbReference type="EMBL" id="TKR82239.1"/>
    </source>
</evidence>